<keyword evidence="2" id="KW-1185">Reference proteome</keyword>
<organism evidence="1">
    <name type="scientific">Oryza brachyantha</name>
    <name type="common">malo sina</name>
    <dbReference type="NCBI Taxonomy" id="4533"/>
    <lineage>
        <taxon>Eukaryota</taxon>
        <taxon>Viridiplantae</taxon>
        <taxon>Streptophyta</taxon>
        <taxon>Embryophyta</taxon>
        <taxon>Tracheophyta</taxon>
        <taxon>Spermatophyta</taxon>
        <taxon>Magnoliopsida</taxon>
        <taxon>Liliopsida</taxon>
        <taxon>Poales</taxon>
        <taxon>Poaceae</taxon>
        <taxon>BOP clade</taxon>
        <taxon>Oryzoideae</taxon>
        <taxon>Oryzeae</taxon>
        <taxon>Oryzinae</taxon>
        <taxon>Oryza</taxon>
    </lineage>
</organism>
<accession>J3MG55</accession>
<evidence type="ECO:0000313" key="2">
    <source>
        <dbReference type="Proteomes" id="UP000006038"/>
    </source>
</evidence>
<dbReference type="Gramene" id="OB06G29990.1">
    <property type="protein sequence ID" value="OB06G29990.1"/>
    <property type="gene ID" value="OB06G29990"/>
</dbReference>
<dbReference type="EnsemblPlants" id="OB06G29990.1">
    <property type="protein sequence ID" value="OB06G29990.1"/>
    <property type="gene ID" value="OB06G29990"/>
</dbReference>
<dbReference type="AlphaFoldDB" id="J3MG55"/>
<sequence length="50" mass="5741">PCWSGPIQSSPNTTRPKFAPRSWLPYQILVASLRRYNHKHSSNPIQLPVI</sequence>
<dbReference type="Proteomes" id="UP000006038">
    <property type="component" value="Chromosome 6"/>
</dbReference>
<evidence type="ECO:0000313" key="1">
    <source>
        <dbReference type="EnsemblPlants" id="OB06G29990.1"/>
    </source>
</evidence>
<reference evidence="1" key="2">
    <citation type="submission" date="2013-04" db="UniProtKB">
        <authorList>
            <consortium name="EnsemblPlants"/>
        </authorList>
    </citation>
    <scope>IDENTIFICATION</scope>
</reference>
<protein>
    <submittedName>
        <fullName evidence="1">Uncharacterized protein</fullName>
    </submittedName>
</protein>
<name>J3MG55_ORYBR</name>
<dbReference type="HOGENOM" id="CLU_3130400_0_0_1"/>
<proteinExistence type="predicted"/>
<reference evidence="1" key="1">
    <citation type="journal article" date="2013" name="Nat. Commun.">
        <title>Whole-genome sequencing of Oryza brachyantha reveals mechanisms underlying Oryza genome evolution.</title>
        <authorList>
            <person name="Chen J."/>
            <person name="Huang Q."/>
            <person name="Gao D."/>
            <person name="Wang J."/>
            <person name="Lang Y."/>
            <person name="Liu T."/>
            <person name="Li B."/>
            <person name="Bai Z."/>
            <person name="Luis Goicoechea J."/>
            <person name="Liang C."/>
            <person name="Chen C."/>
            <person name="Zhang W."/>
            <person name="Sun S."/>
            <person name="Liao Y."/>
            <person name="Zhang X."/>
            <person name="Yang L."/>
            <person name="Song C."/>
            <person name="Wang M."/>
            <person name="Shi J."/>
            <person name="Liu G."/>
            <person name="Liu J."/>
            <person name="Zhou H."/>
            <person name="Zhou W."/>
            <person name="Yu Q."/>
            <person name="An N."/>
            <person name="Chen Y."/>
            <person name="Cai Q."/>
            <person name="Wang B."/>
            <person name="Liu B."/>
            <person name="Min J."/>
            <person name="Huang Y."/>
            <person name="Wu H."/>
            <person name="Li Z."/>
            <person name="Zhang Y."/>
            <person name="Yin Y."/>
            <person name="Song W."/>
            <person name="Jiang J."/>
            <person name="Jackson S.A."/>
            <person name="Wing R.A."/>
            <person name="Wang J."/>
            <person name="Chen M."/>
        </authorList>
    </citation>
    <scope>NUCLEOTIDE SEQUENCE [LARGE SCALE GENOMIC DNA]</scope>
    <source>
        <strain evidence="1">cv. IRGC 101232</strain>
    </source>
</reference>